<evidence type="ECO:0000259" key="10">
    <source>
        <dbReference type="Pfam" id="PF23145"/>
    </source>
</evidence>
<evidence type="ECO:0000259" key="11">
    <source>
        <dbReference type="Pfam" id="PF23390"/>
    </source>
</evidence>
<sequence length="1197" mass="130435">MFIYLSKKIAIPNNVRLKSLSWNGDQGWIACGGENGMLKVLKLDSGNPAERQRGLAAPSNLSMNQTLEGHNGPVMCVTWNENYRKLTTSDEHGLIIVWMLHKGMWFEEMINNRNVSTVRDMKWARDGQRICIAYEDGHVIVGSVDGNRLWGKELGIELCFLEWAPDGRNLLFATLDHKVQIYDSAGNYVAKLPLLTDDKVPIVAIEWYDVAAGLAEHDQPSLALGFANGLLQLMRGEADDQPIVVDTGMAATKVRWNTTGTVIVVAGTHSSATPGGERREIAMMQFLSPKGEHLRTLKVPGSSVASLSFEGGSLRIAIAVDSFIYFANIRPNYKWGFFAETIVCAYPKFERADSAVLFANVKSGERTTVYVRKLLHVRSCSRNCALVALSHEGTAPYRVQLCNAVGSPIDSKDFGIEPRVVALTDYHFVACSGEQIYVWQYRTLTAKLTSVAAAGASLRRREGREQAFHVDDLETGAGAAGAAGGGGAMGGLERDLAKLPSDRPTADPIIAVCATERLLLLARESSALLICSLPHVSLEARHQLGVRPVSMAVNCDGTRLSVVDANGALTLFSLETDASSGEWGGRLQFERKDVWDFKWAADNPQLFALMEKTRMHVFRGLEAEEPVLSSAFLCDFSDLAVSAALLDELVAQPESASADLMLTYDTKALRDAKEALHSGSIPEAYALVEQNSHPRLWRLVAEAALGARELAIAEKASVKAADYSTLQLIAKLKLLDDARMVGAEVHAYYGRFDEAEQAYLAMDRRDLALELRSRLGDPFGIVRLVQQGGGGDDTLLQHAYDAIGDYYAERQRPAKAAQNYAQSKNAEALIKCYYGLEDYAGLEKLVHALPESSPLLAQLGAKFASVGLAKQATLAYTKAGDIHGAVKACTDLNDWAAAVELGEAHGLADVERLLAAYARSLLDEGKTMMAVELYAKAGRATDAAKLLTQLARADAAAHAPPLRVKKLYVLAALQVESFRKKALYGATTAGGHTTAQTLAGLMKDDATTGSDRSLDSAWRGAEAYHFLCLAQRQLYDGDVNGAMRTAQRLKEYEQVLEPSTIYLLVALTAFRAQFYSQCSRALIKLEALSLPAEQHEACEQLALAIFTRFMPEDPSVRRHACPKCEAAVNDWFAACGECGTHFAACVASGRALVEGRSVNVWRCRTCKHRAYEHEMGGRAHCPLCHAPVDAARQAARP</sequence>
<evidence type="ECO:0000256" key="4">
    <source>
        <dbReference type="ARBA" id="ARBA00022737"/>
    </source>
</evidence>
<evidence type="ECO:0000313" key="14">
    <source>
        <dbReference type="EMBL" id="KAG8468105.1"/>
    </source>
</evidence>
<dbReference type="InterPro" id="IPR057979">
    <property type="entry name" value="TPR_IFT121"/>
</dbReference>
<evidence type="ECO:0000259" key="13">
    <source>
        <dbReference type="Pfam" id="PF25768"/>
    </source>
</evidence>
<dbReference type="SUPFAM" id="SSF50978">
    <property type="entry name" value="WD40 repeat-like"/>
    <property type="match status" value="1"/>
</dbReference>
<evidence type="ECO:0000256" key="9">
    <source>
        <dbReference type="PROSITE-ProRule" id="PRU00221"/>
    </source>
</evidence>
<dbReference type="InterPro" id="IPR001680">
    <property type="entry name" value="WD40_rpt"/>
</dbReference>
<reference evidence="14" key="1">
    <citation type="submission" date="2021-05" db="EMBL/GenBank/DDBJ databases">
        <title>The genome of the haptophyte Pavlova lutheri (Diacronema luteri, Pavlovales) - a model for lipid biosynthesis in eukaryotic algae.</title>
        <authorList>
            <person name="Hulatt C.J."/>
            <person name="Posewitz M.C."/>
        </authorList>
    </citation>
    <scope>NUCLEOTIDE SEQUENCE</scope>
    <source>
        <strain evidence="14">NIVA-4/92</strain>
    </source>
</reference>
<accession>A0A8J5XUC1</accession>
<dbReference type="Gene3D" id="2.130.10.10">
    <property type="entry name" value="YVTN repeat-like/Quinoprotein amine dehydrogenase"/>
    <property type="match status" value="1"/>
</dbReference>
<dbReference type="SUPFAM" id="SSF101908">
    <property type="entry name" value="Putative isomerase YbhE"/>
    <property type="match status" value="1"/>
</dbReference>
<dbReference type="PANTHER" id="PTHR12764:SF5">
    <property type="entry name" value="LD29485P"/>
    <property type="match status" value="1"/>
</dbReference>
<dbReference type="GO" id="GO:1905515">
    <property type="term" value="P:non-motile cilium assembly"/>
    <property type="evidence" value="ECO:0007669"/>
    <property type="project" value="TreeGrafter"/>
</dbReference>
<comment type="subcellular location">
    <subcellularLocation>
        <location evidence="1">Cytoplasm</location>
        <location evidence="1">Cytoskeleton</location>
        <location evidence="1">Cilium basal body</location>
    </subcellularLocation>
</comment>
<evidence type="ECO:0000256" key="5">
    <source>
        <dbReference type="ARBA" id="ARBA00022794"/>
    </source>
</evidence>
<dbReference type="PANTHER" id="PTHR12764">
    <property type="entry name" value="WD REPEAT DOMAIN-RELATED"/>
    <property type="match status" value="1"/>
</dbReference>
<dbReference type="Gene3D" id="1.25.40.470">
    <property type="match status" value="1"/>
</dbReference>
<dbReference type="GO" id="GO:0097730">
    <property type="term" value="C:non-motile cilium"/>
    <property type="evidence" value="ECO:0007669"/>
    <property type="project" value="TreeGrafter"/>
</dbReference>
<dbReference type="OMA" id="VWAMCWA"/>
<evidence type="ECO:0008006" key="16">
    <source>
        <dbReference type="Google" id="ProtNLM"/>
    </source>
</evidence>
<dbReference type="PROSITE" id="PS50294">
    <property type="entry name" value="WD_REPEATS_REGION"/>
    <property type="match status" value="1"/>
</dbReference>
<dbReference type="InterPro" id="IPR039857">
    <property type="entry name" value="Ift122/121"/>
</dbReference>
<keyword evidence="7" id="KW-0206">Cytoskeleton</keyword>
<dbReference type="Proteomes" id="UP000751190">
    <property type="component" value="Unassembled WGS sequence"/>
</dbReference>
<feature type="domain" description="IFT121-like zinc finger" evidence="10">
    <location>
        <begin position="1144"/>
        <end position="1188"/>
    </location>
</feature>
<gene>
    <name evidence="14" type="ORF">KFE25_007157</name>
</gene>
<dbReference type="GO" id="GO:0061512">
    <property type="term" value="P:protein localization to cilium"/>
    <property type="evidence" value="ECO:0007669"/>
    <property type="project" value="TreeGrafter"/>
</dbReference>
<feature type="domain" description="IFT121 second beta-propeller" evidence="11">
    <location>
        <begin position="335"/>
        <end position="664"/>
    </location>
</feature>
<dbReference type="GO" id="GO:0030991">
    <property type="term" value="C:intraciliary transport particle A"/>
    <property type="evidence" value="ECO:0007669"/>
    <property type="project" value="TreeGrafter"/>
</dbReference>
<protein>
    <recommendedName>
        <fullName evidence="16">Anaphase-promoting complex subunit 4 WD40 domain-containing protein</fullName>
    </recommendedName>
</protein>
<dbReference type="InterPro" id="IPR015943">
    <property type="entry name" value="WD40/YVTN_repeat-like_dom_sf"/>
</dbReference>
<dbReference type="Pfam" id="PF25768">
    <property type="entry name" value="TPR_IFT121"/>
    <property type="match status" value="1"/>
</dbReference>
<keyword evidence="5" id="KW-0970">Cilium biogenesis/degradation</keyword>
<evidence type="ECO:0000256" key="3">
    <source>
        <dbReference type="ARBA" id="ARBA00022574"/>
    </source>
</evidence>
<dbReference type="PROSITE" id="PS50082">
    <property type="entry name" value="WD_REPEATS_2"/>
    <property type="match status" value="1"/>
</dbReference>
<dbReference type="InterPro" id="IPR057361">
    <property type="entry name" value="TPR_WDR35"/>
</dbReference>
<dbReference type="InterPro" id="IPR017233">
    <property type="entry name" value="WDR35"/>
</dbReference>
<proteinExistence type="predicted"/>
<name>A0A8J5XUC1_DIALT</name>
<dbReference type="Pfam" id="PF23390">
    <property type="entry name" value="Beta-prop_WDR35_2nd"/>
    <property type="match status" value="1"/>
</dbReference>
<dbReference type="GO" id="GO:0035721">
    <property type="term" value="P:intraciliary retrograde transport"/>
    <property type="evidence" value="ECO:0007669"/>
    <property type="project" value="TreeGrafter"/>
</dbReference>
<dbReference type="Pfam" id="PF25170">
    <property type="entry name" value="TPR_WDR35"/>
    <property type="match status" value="1"/>
</dbReference>
<dbReference type="PIRSF" id="PIRSF037536">
    <property type="entry name" value="WD_repeat_p35"/>
    <property type="match status" value="1"/>
</dbReference>
<evidence type="ECO:0000256" key="7">
    <source>
        <dbReference type="ARBA" id="ARBA00023212"/>
    </source>
</evidence>
<dbReference type="InterPro" id="IPR036322">
    <property type="entry name" value="WD40_repeat_dom_sf"/>
</dbReference>
<keyword evidence="2" id="KW-0963">Cytoplasm</keyword>
<keyword evidence="3 9" id="KW-0853">WD repeat</keyword>
<evidence type="ECO:0000313" key="15">
    <source>
        <dbReference type="Proteomes" id="UP000751190"/>
    </source>
</evidence>
<evidence type="ECO:0000256" key="1">
    <source>
        <dbReference type="ARBA" id="ARBA00004120"/>
    </source>
</evidence>
<feature type="domain" description="IFT121/TULP4 N-terminal" evidence="12">
    <location>
        <begin position="1"/>
        <end position="330"/>
    </location>
</feature>
<organism evidence="14 15">
    <name type="scientific">Diacronema lutheri</name>
    <name type="common">Unicellular marine alga</name>
    <name type="synonym">Monochrysis lutheri</name>
    <dbReference type="NCBI Taxonomy" id="2081491"/>
    <lineage>
        <taxon>Eukaryota</taxon>
        <taxon>Haptista</taxon>
        <taxon>Haptophyta</taxon>
        <taxon>Pavlovophyceae</taxon>
        <taxon>Pavlovales</taxon>
        <taxon>Pavlovaceae</taxon>
        <taxon>Diacronema</taxon>
    </lineage>
</organism>
<evidence type="ECO:0000259" key="12">
    <source>
        <dbReference type="Pfam" id="PF24797"/>
    </source>
</evidence>
<keyword evidence="6" id="KW-0969">Cilium</keyword>
<keyword evidence="8" id="KW-0966">Cell projection</keyword>
<dbReference type="Pfam" id="PF24797">
    <property type="entry name" value="Beta-prop_WDR35_TULP_N"/>
    <property type="match status" value="1"/>
</dbReference>
<dbReference type="Pfam" id="PF23145">
    <property type="entry name" value="Zf_2nd_IFT121"/>
    <property type="match status" value="1"/>
</dbReference>
<evidence type="ECO:0000256" key="8">
    <source>
        <dbReference type="ARBA" id="ARBA00023273"/>
    </source>
</evidence>
<keyword evidence="15" id="KW-1185">Reference proteome</keyword>
<dbReference type="AlphaFoldDB" id="A0A8J5XUC1"/>
<dbReference type="InterPro" id="IPR056158">
    <property type="entry name" value="Beta-prop_IFT121_2nd"/>
</dbReference>
<dbReference type="OrthoDB" id="10260567at2759"/>
<evidence type="ECO:0000256" key="6">
    <source>
        <dbReference type="ARBA" id="ARBA00023069"/>
    </source>
</evidence>
<keyword evidence="4" id="KW-0677">Repeat</keyword>
<dbReference type="InterPro" id="IPR056159">
    <property type="entry name" value="Beta-prop_IFT121_TULP_N"/>
</dbReference>
<dbReference type="EMBL" id="JAGTXO010000005">
    <property type="protein sequence ID" value="KAG8468105.1"/>
    <property type="molecule type" value="Genomic_DNA"/>
</dbReference>
<evidence type="ECO:0000256" key="2">
    <source>
        <dbReference type="ARBA" id="ARBA00022490"/>
    </source>
</evidence>
<feature type="repeat" description="WD" evidence="9">
    <location>
        <begin position="67"/>
        <end position="98"/>
    </location>
</feature>
<feature type="domain" description="IFT121-like TPR repeats" evidence="13">
    <location>
        <begin position="1015"/>
        <end position="1113"/>
    </location>
</feature>
<comment type="caution">
    <text evidence="14">The sequence shown here is derived from an EMBL/GenBank/DDBJ whole genome shotgun (WGS) entry which is preliminary data.</text>
</comment>
<dbReference type="InterPro" id="IPR056170">
    <property type="entry name" value="Znf_IFT121-like"/>
</dbReference>
<dbReference type="SMART" id="SM00320">
    <property type="entry name" value="WD40"/>
    <property type="match status" value="4"/>
</dbReference>